<keyword evidence="2 4" id="KW-0378">Hydrolase</keyword>
<accession>A0A124F2H2</accession>
<dbReference type="InterPro" id="IPR000209">
    <property type="entry name" value="Peptidase_S8/S53_dom"/>
</dbReference>
<dbReference type="PRINTS" id="PR00723">
    <property type="entry name" value="SUBTILISIN"/>
</dbReference>
<dbReference type="SUPFAM" id="SSF52743">
    <property type="entry name" value="Subtilisin-like"/>
    <property type="match status" value="1"/>
</dbReference>
<dbReference type="PROSITE" id="PS51257">
    <property type="entry name" value="PROKAR_LIPOPROTEIN"/>
    <property type="match status" value="1"/>
</dbReference>
<dbReference type="PANTHER" id="PTHR42884:SF14">
    <property type="entry name" value="NEUROENDOCRINE CONVERTASE 1"/>
    <property type="match status" value="1"/>
</dbReference>
<dbReference type="Proteomes" id="UP000054388">
    <property type="component" value="Unassembled WGS sequence"/>
</dbReference>
<keyword evidence="5" id="KW-0732">Signal</keyword>
<evidence type="ECO:0000256" key="4">
    <source>
        <dbReference type="PROSITE-ProRule" id="PRU01240"/>
    </source>
</evidence>
<protein>
    <submittedName>
        <fullName evidence="7">Serine protease</fullName>
    </submittedName>
</protein>
<name>A0A124F2H2_9FLAO</name>
<feature type="active site" description="Charge relay system" evidence="4">
    <location>
        <position position="445"/>
    </location>
</feature>
<dbReference type="InterPro" id="IPR036852">
    <property type="entry name" value="Peptidase_S8/S53_dom_sf"/>
</dbReference>
<evidence type="ECO:0000259" key="6">
    <source>
        <dbReference type="Pfam" id="PF00082"/>
    </source>
</evidence>
<keyword evidence="1 4" id="KW-0645">Protease</keyword>
<comment type="caution">
    <text evidence="7">The sequence shown here is derived from an EMBL/GenBank/DDBJ whole genome shotgun (WGS) entry which is preliminary data.</text>
</comment>
<dbReference type="InterPro" id="IPR023827">
    <property type="entry name" value="Peptidase_S8_Asp-AS"/>
</dbReference>
<dbReference type="PROSITE" id="PS51892">
    <property type="entry name" value="SUBTILASE"/>
    <property type="match status" value="1"/>
</dbReference>
<evidence type="ECO:0000313" key="7">
    <source>
        <dbReference type="EMBL" id="KUJ54721.1"/>
    </source>
</evidence>
<keyword evidence="3 4" id="KW-0720">Serine protease</keyword>
<dbReference type="GO" id="GO:0004252">
    <property type="term" value="F:serine-type endopeptidase activity"/>
    <property type="evidence" value="ECO:0007669"/>
    <property type="project" value="UniProtKB-UniRule"/>
</dbReference>
<feature type="domain" description="Peptidase S8/S53" evidence="6">
    <location>
        <begin position="216"/>
        <end position="491"/>
    </location>
</feature>
<dbReference type="GO" id="GO:0016020">
    <property type="term" value="C:membrane"/>
    <property type="evidence" value="ECO:0007669"/>
    <property type="project" value="TreeGrafter"/>
</dbReference>
<feature type="active site" description="Charge relay system" evidence="4">
    <location>
        <position position="225"/>
    </location>
</feature>
<dbReference type="RefSeq" id="WP_059137370.1">
    <property type="nucleotide sequence ID" value="NZ_LMAI01000010.1"/>
</dbReference>
<gene>
    <name evidence="7" type="ORF">AR686_14090</name>
</gene>
<dbReference type="AlphaFoldDB" id="A0A124F2H2"/>
<feature type="signal peptide" evidence="5">
    <location>
        <begin position="1"/>
        <end position="19"/>
    </location>
</feature>
<dbReference type="Gene3D" id="3.40.50.200">
    <property type="entry name" value="Peptidase S8/S53 domain"/>
    <property type="match status" value="1"/>
</dbReference>
<dbReference type="PROSITE" id="PS00136">
    <property type="entry name" value="SUBTILASE_ASP"/>
    <property type="match status" value="1"/>
</dbReference>
<evidence type="ECO:0000256" key="1">
    <source>
        <dbReference type="ARBA" id="ARBA00022670"/>
    </source>
</evidence>
<dbReference type="Pfam" id="PF00082">
    <property type="entry name" value="Peptidase_S8"/>
    <property type="match status" value="1"/>
</dbReference>
<dbReference type="InterPro" id="IPR015500">
    <property type="entry name" value="Peptidase_S8_subtilisin-rel"/>
</dbReference>
<evidence type="ECO:0000256" key="2">
    <source>
        <dbReference type="ARBA" id="ARBA00022801"/>
    </source>
</evidence>
<dbReference type="GO" id="GO:0016485">
    <property type="term" value="P:protein processing"/>
    <property type="evidence" value="ECO:0007669"/>
    <property type="project" value="TreeGrafter"/>
</dbReference>
<evidence type="ECO:0000313" key="8">
    <source>
        <dbReference type="Proteomes" id="UP000054388"/>
    </source>
</evidence>
<feature type="chain" id="PRO_5007171513" evidence="5">
    <location>
        <begin position="20"/>
        <end position="500"/>
    </location>
</feature>
<reference evidence="7 8" key="1">
    <citation type="submission" date="2015-10" db="EMBL/GenBank/DDBJ databases">
        <title>Genome sequence of Chryseobacterium greenlandense.</title>
        <authorList>
            <person name="Newman J."/>
            <person name="Fischer K."/>
            <person name="Miller J."/>
        </authorList>
    </citation>
    <scope>NUCLEOTIDE SEQUENCE [LARGE SCALE GENOMIC DNA]</scope>
    <source>
        <strain evidence="7 8">UMB34</strain>
    </source>
</reference>
<dbReference type="PANTHER" id="PTHR42884">
    <property type="entry name" value="PROPROTEIN CONVERTASE SUBTILISIN/KEXIN-RELATED"/>
    <property type="match status" value="1"/>
</dbReference>
<dbReference type="CDD" id="cd00306">
    <property type="entry name" value="Peptidases_S8_S53"/>
    <property type="match status" value="1"/>
</dbReference>
<comment type="similarity">
    <text evidence="4">Belongs to the peptidase S8 family.</text>
</comment>
<evidence type="ECO:0000256" key="5">
    <source>
        <dbReference type="SAM" id="SignalP"/>
    </source>
</evidence>
<feature type="active site" description="Charge relay system" evidence="4">
    <location>
        <position position="275"/>
    </location>
</feature>
<evidence type="ECO:0000256" key="3">
    <source>
        <dbReference type="ARBA" id="ARBA00022825"/>
    </source>
</evidence>
<dbReference type="EMBL" id="LMAI01000010">
    <property type="protein sequence ID" value="KUJ54721.1"/>
    <property type="molecule type" value="Genomic_DNA"/>
</dbReference>
<proteinExistence type="inferred from homology"/>
<sequence>MKKCVFLLFAAFALSSCNNDDLQTSSVESEMVQTDPLSARQINEKINKTIKTKGRFSWNESSSHFLWSGIFQGNKIASIGFGNSKDDFDRSKSSDSESLQNEILEVIQKYEGKKDRVLLSSDEYLNQIDVYIEKQETVIALRKLKSIRYFEPADYRYFENENKLTGAAAKSSSSSGCGLESTPLSSVDYTTVSPNAKAPWSFAKHNITSAWNYSTGAGITIGLIDSGVSFNQGLLSGSFNNGLSSGRTISKNGVYVDSVWPWSSGYDGADDKCGHGTSMASAMAAPRNNLGQPVGVAYNANLVSYRAASNVVLDGYHEQEGVKLAFTALGNNTAVKIISMSMGHIFSVGKIEDGVKYAYSKGKLIFCAGGTSTSFTTFVGVIFPAWMPETQAITGVKENTSNQKCDVCHSGAEIDFTYQMERASGNNIPVLSYYNSQTDYVGGSSVATASTAGIAALVWSKNPSWTREQVLTKMRQSSTYYPTKNSDFGYGNINVLQAVQ</sequence>
<organism evidence="7 8">
    <name type="scientific">Chryseobacterium aquaticum subsp. greenlandense</name>
    <dbReference type="NCBI Taxonomy" id="345663"/>
    <lineage>
        <taxon>Bacteria</taxon>
        <taxon>Pseudomonadati</taxon>
        <taxon>Bacteroidota</taxon>
        <taxon>Flavobacteriia</taxon>
        <taxon>Flavobacteriales</taxon>
        <taxon>Weeksellaceae</taxon>
        <taxon>Chryseobacterium group</taxon>
        <taxon>Chryseobacterium</taxon>
    </lineage>
</organism>